<dbReference type="InterPro" id="IPR002376">
    <property type="entry name" value="Formyl_transf_N"/>
</dbReference>
<dbReference type="Gene3D" id="3.40.50.12230">
    <property type="match status" value="1"/>
</dbReference>
<dbReference type="Proteomes" id="UP000287447">
    <property type="component" value="Unassembled WGS sequence"/>
</dbReference>
<proteinExistence type="predicted"/>
<gene>
    <name evidence="2" type="ORF">EOI86_04450</name>
</gene>
<dbReference type="OrthoDB" id="9788208at2"/>
<feature type="domain" description="Formyl transferase N-terminal" evidence="1">
    <location>
        <begin position="52"/>
        <end position="135"/>
    </location>
</feature>
<sequence>MKQMEADFFKDFAAKLAPSISTVHVDSLDALREAVPGPRPQTRLFAFSTSIIVPPSILAHLDYNAVNFHPGPPEYPGYRPTGFALYDGARSYGVTAHYMTDRVDEGPIIGVDRFPVMENAVLIDVVKESYQRLAKLALAKLPALLRVDEDIPPSGEIWTARKTTKAQYDAMRRIPRDMPAGEIIKRFRCFDGIYTPLDPDFVPES</sequence>
<comment type="caution">
    <text evidence="2">The sequence shown here is derived from an EMBL/GenBank/DDBJ whole genome shotgun (WGS) entry which is preliminary data.</text>
</comment>
<protein>
    <recommendedName>
        <fullName evidence="1">Formyl transferase N-terminal domain-containing protein</fullName>
    </recommendedName>
</protein>
<dbReference type="SUPFAM" id="SSF53328">
    <property type="entry name" value="Formyltransferase"/>
    <property type="match status" value="1"/>
</dbReference>
<reference evidence="3" key="1">
    <citation type="submission" date="2019-01" db="EMBL/GenBank/DDBJ databases">
        <title>Gri0909 isolated from a small marine red alga.</title>
        <authorList>
            <person name="Kim J."/>
            <person name="Jeong S.E."/>
            <person name="Jeon C.O."/>
        </authorList>
    </citation>
    <scope>NUCLEOTIDE SEQUENCE [LARGE SCALE GENOMIC DNA]</scope>
    <source>
        <strain evidence="3">Gri0909</strain>
    </source>
</reference>
<organism evidence="2 3">
    <name type="scientific">Hwanghaeella grinnelliae</name>
    <dbReference type="NCBI Taxonomy" id="2500179"/>
    <lineage>
        <taxon>Bacteria</taxon>
        <taxon>Pseudomonadati</taxon>
        <taxon>Pseudomonadota</taxon>
        <taxon>Alphaproteobacteria</taxon>
        <taxon>Rhodospirillales</taxon>
        <taxon>Rhodospirillaceae</taxon>
        <taxon>Hwanghaeella</taxon>
    </lineage>
</organism>
<name>A0A3S3USS9_9PROT</name>
<evidence type="ECO:0000259" key="1">
    <source>
        <dbReference type="Pfam" id="PF00551"/>
    </source>
</evidence>
<keyword evidence="3" id="KW-1185">Reference proteome</keyword>
<evidence type="ECO:0000313" key="3">
    <source>
        <dbReference type="Proteomes" id="UP000287447"/>
    </source>
</evidence>
<accession>A0A3S3USS9</accession>
<dbReference type="InterPro" id="IPR036477">
    <property type="entry name" value="Formyl_transf_N_sf"/>
</dbReference>
<dbReference type="AlphaFoldDB" id="A0A3S3USS9"/>
<evidence type="ECO:0000313" key="2">
    <source>
        <dbReference type="EMBL" id="RVU39748.1"/>
    </source>
</evidence>
<dbReference type="EMBL" id="SADE01000001">
    <property type="protein sequence ID" value="RVU39748.1"/>
    <property type="molecule type" value="Genomic_DNA"/>
</dbReference>
<dbReference type="Pfam" id="PF00551">
    <property type="entry name" value="Formyl_trans_N"/>
    <property type="match status" value="1"/>
</dbReference>